<name>A0A7G5BAA0_9CAUD</name>
<evidence type="ECO:0000313" key="2">
    <source>
        <dbReference type="Proteomes" id="UP000515274"/>
    </source>
</evidence>
<dbReference type="EMBL" id="MT740739">
    <property type="protein sequence ID" value="QMV33223.1"/>
    <property type="molecule type" value="Genomic_DNA"/>
</dbReference>
<accession>A0A7G5BAA0</accession>
<sequence length="67" mass="7431">MPRGAWIKRHAAAIYAEARDNPQFRQRLIAAALALALLVPSPWEMYRVFSAMAAASHQTVGHVIDTD</sequence>
<evidence type="ECO:0000313" key="1">
    <source>
        <dbReference type="EMBL" id="QMV33223.1"/>
    </source>
</evidence>
<organism evidence="1 2">
    <name type="scientific">Ralstonia phage Gerry</name>
    <dbReference type="NCBI Taxonomy" id="2759727"/>
    <lineage>
        <taxon>Viruses</taxon>
        <taxon>Duplodnaviria</taxon>
        <taxon>Heunggongvirae</taxon>
        <taxon>Uroviricota</taxon>
        <taxon>Caudoviricetes</taxon>
        <taxon>Cimandefvirus</taxon>
        <taxon>Cimandefvirus Ggerry</taxon>
    </lineage>
</organism>
<gene>
    <name evidence="1" type="ORF">23F_00063</name>
</gene>
<reference evidence="1 2" key="1">
    <citation type="submission" date="2020-07" db="EMBL/GenBank/DDBJ databases">
        <title>Ralstonia phages.</title>
        <authorList>
            <person name="Trotereau A."/>
            <person name="Boyer C."/>
            <person name="Torres-Barcelo C."/>
        </authorList>
    </citation>
    <scope>NUCLEOTIDE SEQUENCE [LARGE SCALE GENOMIC DNA]</scope>
</reference>
<proteinExistence type="predicted"/>
<protein>
    <submittedName>
        <fullName evidence="1">Uncharacterized protein</fullName>
    </submittedName>
</protein>
<keyword evidence="2" id="KW-1185">Reference proteome</keyword>
<dbReference type="Proteomes" id="UP000515274">
    <property type="component" value="Segment"/>
</dbReference>